<accession>E4ZJI6</accession>
<evidence type="ECO:0000313" key="2">
    <source>
        <dbReference type="EMBL" id="CBX91777.1"/>
    </source>
</evidence>
<protein>
    <submittedName>
        <fullName evidence="2">Predicted protein</fullName>
    </submittedName>
</protein>
<dbReference type="EMBL" id="FP929072">
    <property type="protein sequence ID" value="CBX91777.1"/>
    <property type="molecule type" value="Genomic_DNA"/>
</dbReference>
<evidence type="ECO:0000313" key="3">
    <source>
        <dbReference type="Proteomes" id="UP000002668"/>
    </source>
</evidence>
<gene>
    <name evidence="2" type="ORF">LEMA_P072850.1</name>
</gene>
<dbReference type="AlphaFoldDB" id="E4ZJI6"/>
<dbReference type="HOGENOM" id="CLU_148806_0_0_1"/>
<reference evidence="3" key="1">
    <citation type="journal article" date="2011" name="Nat. Commun.">
        <title>Effector diversification within compartments of the Leptosphaeria maculans genome affected by Repeat-Induced Point mutations.</title>
        <authorList>
            <person name="Rouxel T."/>
            <person name="Grandaubert J."/>
            <person name="Hane J.K."/>
            <person name="Hoede C."/>
            <person name="van de Wouw A.P."/>
            <person name="Couloux A."/>
            <person name="Dominguez V."/>
            <person name="Anthouard V."/>
            <person name="Bally P."/>
            <person name="Bourras S."/>
            <person name="Cozijnsen A.J."/>
            <person name="Ciuffetti L.M."/>
            <person name="Degrave A."/>
            <person name="Dilmaghani A."/>
            <person name="Duret L."/>
            <person name="Fudal I."/>
            <person name="Goodwin S.B."/>
            <person name="Gout L."/>
            <person name="Glaser N."/>
            <person name="Linglin J."/>
            <person name="Kema G.H.J."/>
            <person name="Lapalu N."/>
            <person name="Lawrence C.B."/>
            <person name="May K."/>
            <person name="Meyer M."/>
            <person name="Ollivier B."/>
            <person name="Poulain J."/>
            <person name="Schoch C.L."/>
            <person name="Simon A."/>
            <person name="Spatafora J.W."/>
            <person name="Stachowiak A."/>
            <person name="Turgeon B.G."/>
            <person name="Tyler B.M."/>
            <person name="Vincent D."/>
            <person name="Weissenbach J."/>
            <person name="Amselem J."/>
            <person name="Quesneville H."/>
            <person name="Oliver R.P."/>
            <person name="Wincker P."/>
            <person name="Balesdent M.-H."/>
            <person name="Howlett B.J."/>
        </authorList>
    </citation>
    <scope>NUCLEOTIDE SEQUENCE [LARGE SCALE GENOMIC DNA]</scope>
    <source>
        <strain evidence="3">JN3 / isolate v23.1.3 / race Av1-4-5-6-7-8</strain>
    </source>
</reference>
<dbReference type="InParanoid" id="E4ZJI6"/>
<dbReference type="OMA" id="NTESWRM"/>
<evidence type="ECO:0000256" key="1">
    <source>
        <dbReference type="SAM" id="Phobius"/>
    </source>
</evidence>
<organism evidence="3">
    <name type="scientific">Leptosphaeria maculans (strain JN3 / isolate v23.1.3 / race Av1-4-5-6-7-8)</name>
    <name type="common">Blackleg fungus</name>
    <name type="synonym">Phoma lingam</name>
    <dbReference type="NCBI Taxonomy" id="985895"/>
    <lineage>
        <taxon>Eukaryota</taxon>
        <taxon>Fungi</taxon>
        <taxon>Dikarya</taxon>
        <taxon>Ascomycota</taxon>
        <taxon>Pezizomycotina</taxon>
        <taxon>Dothideomycetes</taxon>
        <taxon>Pleosporomycetidae</taxon>
        <taxon>Pleosporales</taxon>
        <taxon>Pleosporineae</taxon>
        <taxon>Leptosphaeriaceae</taxon>
        <taxon>Plenodomus</taxon>
        <taxon>Plenodomus lingam/Leptosphaeria maculans species complex</taxon>
    </lineage>
</organism>
<dbReference type="OrthoDB" id="2107166at2759"/>
<dbReference type="Proteomes" id="UP000002668">
    <property type="component" value="Genome"/>
</dbReference>
<dbReference type="eggNOG" id="ENOG502S3JP">
    <property type="taxonomic scope" value="Eukaryota"/>
</dbReference>
<sequence length="146" mass="16519">MARYTDADSDAQRLPEGFHRIGFDADTSIYTFSGPDGKLYESEPGNRYGELYPVGEPRPQRSEADIEAVNAVIEEDHASAVRTMLPFALLVFVFMLLVFKLAVIRFKSGKAKPENRTRRDSVESFLKPEKGRLDSVVEREKNKDFG</sequence>
<name>E4ZJI6_LEPMJ</name>
<proteinExistence type="predicted"/>
<keyword evidence="3" id="KW-1185">Reference proteome</keyword>
<keyword evidence="1" id="KW-0812">Transmembrane</keyword>
<keyword evidence="1" id="KW-1133">Transmembrane helix</keyword>
<keyword evidence="1" id="KW-0472">Membrane</keyword>
<dbReference type="VEuPathDB" id="FungiDB:LEMA_P072850.1"/>
<feature type="transmembrane region" description="Helical" evidence="1">
    <location>
        <begin position="84"/>
        <end position="103"/>
    </location>
</feature>